<feature type="compositionally biased region" description="Low complexity" evidence="1">
    <location>
        <begin position="30"/>
        <end position="43"/>
    </location>
</feature>
<evidence type="ECO:0000313" key="2">
    <source>
        <dbReference type="EMBL" id="JAD51106.1"/>
    </source>
</evidence>
<dbReference type="EMBL" id="GBRH01246789">
    <property type="protein sequence ID" value="JAD51106.1"/>
    <property type="molecule type" value="Transcribed_RNA"/>
</dbReference>
<sequence>MLPGLPVRAAAQCDLVRWSEQPHATPPLPSASSPASQPRPSKA</sequence>
<accession>A0A0A9AJ12</accession>
<protein>
    <submittedName>
        <fullName evidence="2">Uncharacterized protein</fullName>
    </submittedName>
</protein>
<proteinExistence type="predicted"/>
<name>A0A0A9AJ12_ARUDO</name>
<feature type="region of interest" description="Disordered" evidence="1">
    <location>
        <begin position="19"/>
        <end position="43"/>
    </location>
</feature>
<dbReference type="AlphaFoldDB" id="A0A0A9AJ12"/>
<reference evidence="2" key="2">
    <citation type="journal article" date="2015" name="Data Brief">
        <title>Shoot transcriptome of the giant reed, Arundo donax.</title>
        <authorList>
            <person name="Barrero R.A."/>
            <person name="Guerrero F.D."/>
            <person name="Moolhuijzen P."/>
            <person name="Goolsby J.A."/>
            <person name="Tidwell J."/>
            <person name="Bellgard S.E."/>
            <person name="Bellgard M.I."/>
        </authorList>
    </citation>
    <scope>NUCLEOTIDE SEQUENCE</scope>
    <source>
        <tissue evidence="2">Shoot tissue taken approximately 20 cm above the soil surface</tissue>
    </source>
</reference>
<evidence type="ECO:0000256" key="1">
    <source>
        <dbReference type="SAM" id="MobiDB-lite"/>
    </source>
</evidence>
<organism evidence="2">
    <name type="scientific">Arundo donax</name>
    <name type="common">Giant reed</name>
    <name type="synonym">Donax arundinaceus</name>
    <dbReference type="NCBI Taxonomy" id="35708"/>
    <lineage>
        <taxon>Eukaryota</taxon>
        <taxon>Viridiplantae</taxon>
        <taxon>Streptophyta</taxon>
        <taxon>Embryophyta</taxon>
        <taxon>Tracheophyta</taxon>
        <taxon>Spermatophyta</taxon>
        <taxon>Magnoliopsida</taxon>
        <taxon>Liliopsida</taxon>
        <taxon>Poales</taxon>
        <taxon>Poaceae</taxon>
        <taxon>PACMAD clade</taxon>
        <taxon>Arundinoideae</taxon>
        <taxon>Arundineae</taxon>
        <taxon>Arundo</taxon>
    </lineage>
</organism>
<reference evidence="2" key="1">
    <citation type="submission" date="2014-09" db="EMBL/GenBank/DDBJ databases">
        <authorList>
            <person name="Magalhaes I.L.F."/>
            <person name="Oliveira U."/>
            <person name="Santos F.R."/>
            <person name="Vidigal T.H.D.A."/>
            <person name="Brescovit A.D."/>
            <person name="Santos A.J."/>
        </authorList>
    </citation>
    <scope>NUCLEOTIDE SEQUENCE</scope>
    <source>
        <tissue evidence="2">Shoot tissue taken approximately 20 cm above the soil surface</tissue>
    </source>
</reference>